<keyword evidence="3 8" id="KW-0812">Transmembrane</keyword>
<dbReference type="InterPro" id="IPR005821">
    <property type="entry name" value="Ion_trans_dom"/>
</dbReference>
<gene>
    <name evidence="10" type="ORF">GPECTOR_3g95</name>
</gene>
<keyword evidence="6 8" id="KW-0472">Membrane</keyword>
<dbReference type="SUPFAM" id="SSF81324">
    <property type="entry name" value="Voltage-gated potassium channels"/>
    <property type="match status" value="1"/>
</dbReference>
<dbReference type="OrthoDB" id="426293at2759"/>
<evidence type="ECO:0000313" key="10">
    <source>
        <dbReference type="EMBL" id="KXZ55446.1"/>
    </source>
</evidence>
<protein>
    <recommendedName>
        <fullName evidence="9">Cyclic nucleotide-binding domain-containing protein</fullName>
    </recommendedName>
</protein>
<dbReference type="Proteomes" id="UP000075714">
    <property type="component" value="Unassembled WGS sequence"/>
</dbReference>
<feature type="transmembrane region" description="Helical" evidence="8">
    <location>
        <begin position="121"/>
        <end position="149"/>
    </location>
</feature>
<evidence type="ECO:0000256" key="4">
    <source>
        <dbReference type="ARBA" id="ARBA00022989"/>
    </source>
</evidence>
<evidence type="ECO:0000256" key="7">
    <source>
        <dbReference type="SAM" id="MobiDB-lite"/>
    </source>
</evidence>
<evidence type="ECO:0000256" key="3">
    <source>
        <dbReference type="ARBA" id="ARBA00022692"/>
    </source>
</evidence>
<keyword evidence="2" id="KW-0813">Transport</keyword>
<evidence type="ECO:0000313" key="11">
    <source>
        <dbReference type="Proteomes" id="UP000075714"/>
    </source>
</evidence>
<dbReference type="Pfam" id="PF00027">
    <property type="entry name" value="cNMP_binding"/>
    <property type="match status" value="1"/>
</dbReference>
<evidence type="ECO:0000256" key="2">
    <source>
        <dbReference type="ARBA" id="ARBA00022448"/>
    </source>
</evidence>
<dbReference type="EMBL" id="LSYV01000004">
    <property type="protein sequence ID" value="KXZ55446.1"/>
    <property type="molecule type" value="Genomic_DNA"/>
</dbReference>
<sequence length="1070" mass="113560">MLLMMLGVVVSVPLQIGFSRLRQAGYVKVVDWVTTSAFIADVLVQFRMGYITNTGEVVRDSRLIAIEYIRGMFVLDLISALPYRAFFSYGAGELVWLGLLKLPRLARLIRIFNSCGEHWRFFNALALGRLLVAMMIAIHASVCVWHYMAERLRGWPWIFDDCRTCDNDMTTYLYGFYHSFLLLLGDRPVASNNAERALIICLLYLGAFFYASVVGMMTLLVSNVWAVASRHKQRAAMMDDALRYRGVSREAREKVGEYFEYLAQYQHPGPDGVAFLQELPVGLYGAVMASMFGPRLARVQLFAHCEQPFLWRLAQRLRLSLFMASDVIYELDSVGHDMYIIWKGAVGLVAPDGGMAAVLGDGDHFGELGLMTANTPRPHRAVALRPCDVVMLSRWDLQEAMKDFPESAALVKERARLRVEDHEAHSSNLWAATAGFLGLGVGDGLEGKRHRKGSRRCNSAGDDGAAHFRHAHPATMDGRKCAFGRCGRGTDLSQRNTPSAAAVARKSIGDAPATPVSVSVATATAATVTPTAAPGSSQVGGFDMRARALELLGPEFCRVSDELLSAIADAEASGRDRSLGRGARNAGGSRHGPTSLWIDSVMKELQADRGGEGGGGGGPAGADTVRCTWVEALSSAQLSSPRAAAAGGWPPGSPSPSPQRAQPSAASDGSLKPPTGLLAARLRRGAAVELAAGLDGATSDRPIEDLSVRSAFASLTPGSTDVSGRIRQHHRLRQAGGFNGQSSTSGRSPLPLNPGSGVGAQRGEGSRGGGQSLHEQSSPVAAAHGQVPAIAAVVRREVNAVAERLADLMDAALQGLLSKVADVSGRVEDLVQQVLVVDDRLERIEEAGREGAGIVGDSVLGVQLKGPEPSTHGSVPRVVSPSGTGNHDALQQHLVALRGLLPSPTLRRQASIGHGRRTSQLLPALSFHGILKHANASVSPPESRTGTGNGDYLELALLSAGGSGPSMRAAAGAGVRVPGGSQRRHGDRPGDPASAVGASVVRTASGPQRRTHRSLELPAAVANALRQGRASAGLATTSNTPEPSVHGGRRMHRYSSLGYTARRSAQDLAG</sequence>
<dbReference type="SUPFAM" id="SSF51206">
    <property type="entry name" value="cAMP-binding domain-like"/>
    <property type="match status" value="1"/>
</dbReference>
<dbReference type="SMART" id="SM00100">
    <property type="entry name" value="cNMP"/>
    <property type="match status" value="1"/>
</dbReference>
<dbReference type="PANTHER" id="PTHR10217">
    <property type="entry name" value="VOLTAGE AND LIGAND GATED POTASSIUM CHANNEL"/>
    <property type="match status" value="1"/>
</dbReference>
<dbReference type="InterPro" id="IPR018490">
    <property type="entry name" value="cNMP-bd_dom_sf"/>
</dbReference>
<dbReference type="GO" id="GO:0042391">
    <property type="term" value="P:regulation of membrane potential"/>
    <property type="evidence" value="ECO:0007669"/>
    <property type="project" value="TreeGrafter"/>
</dbReference>
<dbReference type="Gene3D" id="2.60.120.10">
    <property type="entry name" value="Jelly Rolls"/>
    <property type="match status" value="1"/>
</dbReference>
<comment type="caution">
    <text evidence="10">The sequence shown here is derived from an EMBL/GenBank/DDBJ whole genome shotgun (WGS) entry which is preliminary data.</text>
</comment>
<dbReference type="GO" id="GO:0005886">
    <property type="term" value="C:plasma membrane"/>
    <property type="evidence" value="ECO:0007669"/>
    <property type="project" value="TreeGrafter"/>
</dbReference>
<dbReference type="CDD" id="cd00038">
    <property type="entry name" value="CAP_ED"/>
    <property type="match status" value="1"/>
</dbReference>
<dbReference type="GO" id="GO:0005249">
    <property type="term" value="F:voltage-gated potassium channel activity"/>
    <property type="evidence" value="ECO:0007669"/>
    <property type="project" value="TreeGrafter"/>
</dbReference>
<evidence type="ECO:0000256" key="6">
    <source>
        <dbReference type="ARBA" id="ARBA00023136"/>
    </source>
</evidence>
<dbReference type="InterPro" id="IPR014710">
    <property type="entry name" value="RmlC-like_jellyroll"/>
</dbReference>
<dbReference type="PROSITE" id="PS50042">
    <property type="entry name" value="CNMP_BINDING_3"/>
    <property type="match status" value="1"/>
</dbReference>
<proteinExistence type="predicted"/>
<organism evidence="10 11">
    <name type="scientific">Gonium pectorale</name>
    <name type="common">Green alga</name>
    <dbReference type="NCBI Taxonomy" id="33097"/>
    <lineage>
        <taxon>Eukaryota</taxon>
        <taxon>Viridiplantae</taxon>
        <taxon>Chlorophyta</taxon>
        <taxon>core chlorophytes</taxon>
        <taxon>Chlorophyceae</taxon>
        <taxon>CS clade</taxon>
        <taxon>Chlamydomonadales</taxon>
        <taxon>Volvocaceae</taxon>
        <taxon>Gonium</taxon>
    </lineage>
</organism>
<feature type="compositionally biased region" description="Low complexity" evidence="7">
    <location>
        <begin position="658"/>
        <end position="667"/>
    </location>
</feature>
<feature type="region of interest" description="Disordered" evidence="7">
    <location>
        <begin position="733"/>
        <end position="782"/>
    </location>
</feature>
<feature type="region of interest" description="Disordered" evidence="7">
    <location>
        <begin position="640"/>
        <end position="675"/>
    </location>
</feature>
<feature type="compositionally biased region" description="Gly residues" evidence="7">
    <location>
        <begin position="756"/>
        <end position="771"/>
    </location>
</feature>
<evidence type="ECO:0000256" key="8">
    <source>
        <dbReference type="SAM" id="Phobius"/>
    </source>
</evidence>
<feature type="transmembrane region" description="Helical" evidence="8">
    <location>
        <begin position="197"/>
        <end position="225"/>
    </location>
</feature>
<keyword evidence="11" id="KW-1185">Reference proteome</keyword>
<feature type="region of interest" description="Disordered" evidence="7">
    <location>
        <begin position="571"/>
        <end position="596"/>
    </location>
</feature>
<feature type="transmembrane region" description="Helical" evidence="8">
    <location>
        <begin position="169"/>
        <end position="185"/>
    </location>
</feature>
<feature type="region of interest" description="Disordered" evidence="7">
    <location>
        <begin position="1029"/>
        <end position="1070"/>
    </location>
</feature>
<evidence type="ECO:0000259" key="9">
    <source>
        <dbReference type="PROSITE" id="PS50042"/>
    </source>
</evidence>
<feature type="compositionally biased region" description="Low complexity" evidence="7">
    <location>
        <begin position="968"/>
        <end position="980"/>
    </location>
</feature>
<dbReference type="PANTHER" id="PTHR10217:SF435">
    <property type="entry name" value="POTASSIUM VOLTAGE-GATED CHANNEL PROTEIN EAG"/>
    <property type="match status" value="1"/>
</dbReference>
<evidence type="ECO:0000256" key="1">
    <source>
        <dbReference type="ARBA" id="ARBA00004141"/>
    </source>
</evidence>
<keyword evidence="4 8" id="KW-1133">Transmembrane helix</keyword>
<name>A0A150GZV4_GONPE</name>
<feature type="region of interest" description="Disordered" evidence="7">
    <location>
        <begin position="964"/>
        <end position="995"/>
    </location>
</feature>
<dbReference type="InterPro" id="IPR050818">
    <property type="entry name" value="KCNH_animal-type"/>
</dbReference>
<reference evidence="11" key="1">
    <citation type="journal article" date="2016" name="Nat. Commun.">
        <title>The Gonium pectorale genome demonstrates co-option of cell cycle regulation during the evolution of multicellularity.</title>
        <authorList>
            <person name="Hanschen E.R."/>
            <person name="Marriage T.N."/>
            <person name="Ferris P.J."/>
            <person name="Hamaji T."/>
            <person name="Toyoda A."/>
            <person name="Fujiyama A."/>
            <person name="Neme R."/>
            <person name="Noguchi H."/>
            <person name="Minakuchi Y."/>
            <person name="Suzuki M."/>
            <person name="Kawai-Toyooka H."/>
            <person name="Smith D.R."/>
            <person name="Sparks H."/>
            <person name="Anderson J."/>
            <person name="Bakaric R."/>
            <person name="Luria V."/>
            <person name="Karger A."/>
            <person name="Kirschner M.W."/>
            <person name="Durand P.M."/>
            <person name="Michod R.E."/>
            <person name="Nozaki H."/>
            <person name="Olson B.J."/>
        </authorList>
    </citation>
    <scope>NUCLEOTIDE SEQUENCE [LARGE SCALE GENOMIC DNA]</scope>
    <source>
        <strain evidence="11">NIES-2863</strain>
    </source>
</reference>
<keyword evidence="5" id="KW-0406">Ion transport</keyword>
<feature type="transmembrane region" description="Helical" evidence="8">
    <location>
        <begin position="81"/>
        <end position="100"/>
    </location>
</feature>
<dbReference type="Gene3D" id="1.10.287.70">
    <property type="match status" value="1"/>
</dbReference>
<accession>A0A150GZV4</accession>
<dbReference type="InterPro" id="IPR000595">
    <property type="entry name" value="cNMP-bd_dom"/>
</dbReference>
<feature type="domain" description="Cyclic nucleotide-binding" evidence="9">
    <location>
        <begin position="301"/>
        <end position="401"/>
    </location>
</feature>
<evidence type="ECO:0000256" key="5">
    <source>
        <dbReference type="ARBA" id="ARBA00023065"/>
    </source>
</evidence>
<comment type="subcellular location">
    <subcellularLocation>
        <location evidence="1">Membrane</location>
        <topology evidence="1">Multi-pass membrane protein</topology>
    </subcellularLocation>
</comment>
<dbReference type="AlphaFoldDB" id="A0A150GZV4"/>
<dbReference type="Pfam" id="PF00520">
    <property type="entry name" value="Ion_trans"/>
    <property type="match status" value="1"/>
</dbReference>